<evidence type="ECO:0000313" key="8">
    <source>
        <dbReference type="Proteomes" id="UP000198307"/>
    </source>
</evidence>
<evidence type="ECO:0000256" key="1">
    <source>
        <dbReference type="ARBA" id="ARBA00004442"/>
    </source>
</evidence>
<evidence type="ECO:0000256" key="4">
    <source>
        <dbReference type="ARBA" id="ARBA00023136"/>
    </source>
</evidence>
<accession>A0A239PPI0</accession>
<protein>
    <submittedName>
        <fullName evidence="7">Outer membrane protein</fullName>
    </submittedName>
</protein>
<reference evidence="7 8" key="1">
    <citation type="submission" date="2017-07" db="EMBL/GenBank/DDBJ databases">
        <authorList>
            <person name="Sun Z.S."/>
            <person name="Albrecht U."/>
            <person name="Echele G."/>
            <person name="Lee C.C."/>
        </authorList>
    </citation>
    <scope>NUCLEOTIDE SEQUENCE [LARGE SCALE GENOMIC DNA]</scope>
    <source>
        <strain evidence="7 8">DSM 14827</strain>
    </source>
</reference>
<keyword evidence="3 6" id="KW-0732">Signal</keyword>
<keyword evidence="8" id="KW-1185">Reference proteome</keyword>
<gene>
    <name evidence="7" type="ORF">SAMN05444959_102314</name>
</gene>
<dbReference type="PANTHER" id="PTHR38776">
    <property type="entry name" value="MLTA-INTERACTING PROTEIN-RELATED"/>
    <property type="match status" value="1"/>
</dbReference>
<proteinExistence type="inferred from homology"/>
<dbReference type="Proteomes" id="UP000198307">
    <property type="component" value="Unassembled WGS sequence"/>
</dbReference>
<sequence>MLKYLAAIAVLASPVCAEELNYSAFPGNGKFSFDIGLGVKAGPSYPGSDEMDASVWVPLRNVHFGEGDKIRRDGFSFGPDFGYVGERDSSDEDDLAGLDDIDRTIEVGGRVSFVRGPVTSYATSRVGLGGHSGVTGEIGMRYHMDINDRLSLSSGLEVDYGNAEFVDTYFGVSAEEAARSRYSEYDAGGGFSKASAKVSMRYSLSELTSVLGEFEYGRLIGDAADSPIVQDRNQPVVRIGITRNISLNF</sequence>
<dbReference type="Pfam" id="PF06629">
    <property type="entry name" value="MipA"/>
    <property type="match status" value="1"/>
</dbReference>
<keyword evidence="5" id="KW-0998">Cell outer membrane</keyword>
<evidence type="ECO:0000256" key="6">
    <source>
        <dbReference type="SAM" id="SignalP"/>
    </source>
</evidence>
<feature type="chain" id="PRO_5013280689" evidence="6">
    <location>
        <begin position="18"/>
        <end position="249"/>
    </location>
</feature>
<dbReference type="GO" id="GO:0009279">
    <property type="term" value="C:cell outer membrane"/>
    <property type="evidence" value="ECO:0007669"/>
    <property type="project" value="UniProtKB-SubCell"/>
</dbReference>
<comment type="similarity">
    <text evidence="2">Belongs to the MipA/OmpV family.</text>
</comment>
<name>A0A239PPI0_9RHOB</name>
<keyword evidence="4" id="KW-0472">Membrane</keyword>
<feature type="signal peptide" evidence="6">
    <location>
        <begin position="1"/>
        <end position="17"/>
    </location>
</feature>
<dbReference type="OrthoDB" id="5462484at2"/>
<dbReference type="AlphaFoldDB" id="A0A239PPI0"/>
<dbReference type="InterPro" id="IPR010583">
    <property type="entry name" value="MipA"/>
</dbReference>
<organism evidence="7 8">
    <name type="scientific">Paracoccus seriniphilus</name>
    <dbReference type="NCBI Taxonomy" id="184748"/>
    <lineage>
        <taxon>Bacteria</taxon>
        <taxon>Pseudomonadati</taxon>
        <taxon>Pseudomonadota</taxon>
        <taxon>Alphaproteobacteria</taxon>
        <taxon>Rhodobacterales</taxon>
        <taxon>Paracoccaceae</taxon>
        <taxon>Paracoccus</taxon>
    </lineage>
</organism>
<evidence type="ECO:0000313" key="7">
    <source>
        <dbReference type="EMBL" id="SNT71796.1"/>
    </source>
</evidence>
<evidence type="ECO:0000256" key="2">
    <source>
        <dbReference type="ARBA" id="ARBA00005722"/>
    </source>
</evidence>
<dbReference type="RefSeq" id="WP_089343141.1">
    <property type="nucleotide sequence ID" value="NZ_CP067129.1"/>
</dbReference>
<dbReference type="EMBL" id="FZQB01000002">
    <property type="protein sequence ID" value="SNT71796.1"/>
    <property type="molecule type" value="Genomic_DNA"/>
</dbReference>
<evidence type="ECO:0000256" key="5">
    <source>
        <dbReference type="ARBA" id="ARBA00023237"/>
    </source>
</evidence>
<comment type="subcellular location">
    <subcellularLocation>
        <location evidence="1">Cell outer membrane</location>
    </subcellularLocation>
</comment>
<dbReference type="PANTHER" id="PTHR38776:SF1">
    <property type="entry name" value="MLTA-INTERACTING PROTEIN-RELATED"/>
    <property type="match status" value="1"/>
</dbReference>
<evidence type="ECO:0000256" key="3">
    <source>
        <dbReference type="ARBA" id="ARBA00022729"/>
    </source>
</evidence>